<dbReference type="AlphaFoldDB" id="R5V876"/>
<proteinExistence type="predicted"/>
<evidence type="ECO:0000313" key="1">
    <source>
        <dbReference type="EMBL" id="CCZ86788.1"/>
    </source>
</evidence>
<organism evidence="1 2">
    <name type="scientific">Phocaeicola plebeius CAG:211</name>
    <dbReference type="NCBI Taxonomy" id="1263052"/>
    <lineage>
        <taxon>Bacteria</taxon>
        <taxon>Pseudomonadati</taxon>
        <taxon>Bacteroidota</taxon>
        <taxon>Bacteroidia</taxon>
        <taxon>Bacteroidales</taxon>
        <taxon>Bacteroidaceae</taxon>
        <taxon>Phocaeicola</taxon>
    </lineage>
</organism>
<protein>
    <submittedName>
        <fullName evidence="1">Uncharacterized protein</fullName>
    </submittedName>
</protein>
<sequence length="232" mass="24413">MKHLDGAEGSLERGSIGGFELANGRIGSEATASGGGGSLSIYSDMIRVGGTSSYVLIGKNVVPATASGFTAAGRIINNQTNTYGGYGFDVANYGLFIEVSGGTKNYGLKSNAPLMATAFIGTKIGRLNITGSTYKIDFSQNNIFFIYASSAYNVTLPDESQVASMFGMSSLPSDFGLMLVFRCLVGSQNVTLTGIYDQNGSVQNYTLAVGDSIILLVAKVPYFGYFLINYTS</sequence>
<evidence type="ECO:0000313" key="2">
    <source>
        <dbReference type="Proteomes" id="UP000018372"/>
    </source>
</evidence>
<accession>R5V876</accession>
<gene>
    <name evidence="1" type="ORF">BN536_01638</name>
</gene>
<reference evidence="1" key="1">
    <citation type="submission" date="2012-11" db="EMBL/GenBank/DDBJ databases">
        <title>Dependencies among metagenomic species, viruses, plasmids and units of genetic variation.</title>
        <authorList>
            <person name="Nielsen H.B."/>
            <person name="Almeida M."/>
            <person name="Juncker A.S."/>
            <person name="Rasmussen S."/>
            <person name="Li J."/>
            <person name="Sunagawa S."/>
            <person name="Plichta D."/>
            <person name="Gautier L."/>
            <person name="Le Chatelier E."/>
            <person name="Peletier E."/>
            <person name="Bonde I."/>
            <person name="Nielsen T."/>
            <person name="Manichanh C."/>
            <person name="Arumugam M."/>
            <person name="Batto J."/>
            <person name="Santos M.B.Q.D."/>
            <person name="Blom N."/>
            <person name="Borruel N."/>
            <person name="Burgdorf K.S."/>
            <person name="Boumezbeur F."/>
            <person name="Casellas F."/>
            <person name="Dore J."/>
            <person name="Guarner F."/>
            <person name="Hansen T."/>
            <person name="Hildebrand F."/>
            <person name="Kaas R.S."/>
            <person name="Kennedy S."/>
            <person name="Kristiansen K."/>
            <person name="Kultima J.R."/>
            <person name="Leonard P."/>
            <person name="Levenez F."/>
            <person name="Lund O."/>
            <person name="Moumen B."/>
            <person name="Le Paslier D."/>
            <person name="Pons N."/>
            <person name="Pedersen O."/>
            <person name="Prifti E."/>
            <person name="Qin J."/>
            <person name="Raes J."/>
            <person name="Tap J."/>
            <person name="Tims S."/>
            <person name="Ussery D.W."/>
            <person name="Yamada T."/>
            <person name="MetaHit consortium"/>
            <person name="Renault P."/>
            <person name="Sicheritz-Ponten T."/>
            <person name="Bork P."/>
            <person name="Wang J."/>
            <person name="Brunak S."/>
            <person name="Ehrlich S.D."/>
        </authorList>
    </citation>
    <scope>NUCLEOTIDE SEQUENCE [LARGE SCALE GENOMIC DNA]</scope>
</reference>
<comment type="caution">
    <text evidence="1">The sequence shown here is derived from an EMBL/GenBank/DDBJ whole genome shotgun (WGS) entry which is preliminary data.</text>
</comment>
<dbReference type="Proteomes" id="UP000018372">
    <property type="component" value="Unassembled WGS sequence"/>
</dbReference>
<dbReference type="EMBL" id="CBAT010000067">
    <property type="protein sequence ID" value="CCZ86788.1"/>
    <property type="molecule type" value="Genomic_DNA"/>
</dbReference>
<name>R5V876_9BACT</name>